<dbReference type="AlphaFoldDB" id="A0A848EIN3"/>
<proteinExistence type="predicted"/>
<name>A0A848EIN3_9PROT</name>
<sequence>MRQRANGAEGPALAEAARMRRPGRPLAGRLARSAAIAAGVLLAACAGVMDSQRPSLDEIEARMPREIAGFVLGETAQRPGPILSMDYATANRAAVATVLVYETRGRAAPEDASAPEIDRELSAAVMEVTEAPAGRTGRRLTERERVTLTDAGLRCARMEGSFGRAPVARTLCVGGAQGRFVKIQVTMAARTPAPADAPAFAAGAIHAVRGR</sequence>
<evidence type="ECO:0000313" key="2">
    <source>
        <dbReference type="Proteomes" id="UP000548582"/>
    </source>
</evidence>
<dbReference type="RefSeq" id="WP_170056429.1">
    <property type="nucleotide sequence ID" value="NZ_JABBKX010000013.1"/>
</dbReference>
<organism evidence="1 2">
    <name type="scientific">Neoroseomonas marina</name>
    <dbReference type="NCBI Taxonomy" id="1232220"/>
    <lineage>
        <taxon>Bacteria</taxon>
        <taxon>Pseudomonadati</taxon>
        <taxon>Pseudomonadota</taxon>
        <taxon>Alphaproteobacteria</taxon>
        <taxon>Acetobacterales</taxon>
        <taxon>Acetobacteraceae</taxon>
        <taxon>Neoroseomonas</taxon>
    </lineage>
</organism>
<reference evidence="1 2" key="1">
    <citation type="submission" date="2020-03" db="EMBL/GenBank/DDBJ databases">
        <authorList>
            <person name="Sun Q."/>
        </authorList>
    </citation>
    <scope>NUCLEOTIDE SEQUENCE [LARGE SCALE GENOMIC DNA]</scope>
    <source>
        <strain evidence="1 2">JC162</strain>
    </source>
</reference>
<gene>
    <name evidence="1" type="ORF">GWK16_23540</name>
</gene>
<protein>
    <submittedName>
        <fullName evidence="1">Uncharacterized protein</fullName>
    </submittedName>
</protein>
<keyword evidence="2" id="KW-1185">Reference proteome</keyword>
<comment type="caution">
    <text evidence="1">The sequence shown here is derived from an EMBL/GenBank/DDBJ whole genome shotgun (WGS) entry which is preliminary data.</text>
</comment>
<evidence type="ECO:0000313" key="1">
    <source>
        <dbReference type="EMBL" id="NMJ44241.1"/>
    </source>
</evidence>
<accession>A0A848EIN3</accession>
<dbReference type="EMBL" id="JABBKX010000013">
    <property type="protein sequence ID" value="NMJ44241.1"/>
    <property type="molecule type" value="Genomic_DNA"/>
</dbReference>
<dbReference type="Proteomes" id="UP000548582">
    <property type="component" value="Unassembled WGS sequence"/>
</dbReference>